<dbReference type="SMART" id="SM00304">
    <property type="entry name" value="HAMP"/>
    <property type="match status" value="1"/>
</dbReference>
<keyword evidence="2" id="KW-1003">Cell membrane</keyword>
<dbReference type="Gene3D" id="6.10.340.10">
    <property type="match status" value="1"/>
</dbReference>
<dbReference type="PANTHER" id="PTHR34220">
    <property type="entry name" value="SENSOR HISTIDINE KINASE YPDA"/>
    <property type="match status" value="1"/>
</dbReference>
<dbReference type="InterPro" id="IPR010559">
    <property type="entry name" value="Sig_transdc_His_kin_internal"/>
</dbReference>
<feature type="transmembrane region" description="Helical" evidence="6">
    <location>
        <begin position="292"/>
        <end position="317"/>
    </location>
</feature>
<evidence type="ECO:0000256" key="3">
    <source>
        <dbReference type="ARBA" id="ARBA00022553"/>
    </source>
</evidence>
<dbReference type="InterPro" id="IPR003660">
    <property type="entry name" value="HAMP_dom"/>
</dbReference>
<keyword evidence="5 6" id="KW-0472">Membrane</keyword>
<comment type="subcellular location">
    <subcellularLocation>
        <location evidence="1">Cell membrane</location>
        <topology evidence="1">Multi-pass membrane protein</topology>
    </subcellularLocation>
</comment>
<dbReference type="Pfam" id="PF00672">
    <property type="entry name" value="HAMP"/>
    <property type="match status" value="1"/>
</dbReference>
<evidence type="ECO:0000256" key="1">
    <source>
        <dbReference type="ARBA" id="ARBA00004651"/>
    </source>
</evidence>
<evidence type="ECO:0000313" key="9">
    <source>
        <dbReference type="Proteomes" id="UP000600247"/>
    </source>
</evidence>
<evidence type="ECO:0000256" key="6">
    <source>
        <dbReference type="SAM" id="Phobius"/>
    </source>
</evidence>
<dbReference type="CDD" id="cd06225">
    <property type="entry name" value="HAMP"/>
    <property type="match status" value="1"/>
</dbReference>
<dbReference type="GO" id="GO:0005886">
    <property type="term" value="C:plasma membrane"/>
    <property type="evidence" value="ECO:0007669"/>
    <property type="project" value="UniProtKB-SubCell"/>
</dbReference>
<keyword evidence="6" id="KW-1133">Transmembrane helix</keyword>
<dbReference type="AlphaFoldDB" id="A0A917GZH8"/>
<keyword evidence="4" id="KW-0808">Transferase</keyword>
<accession>A0A917GZH8</accession>
<dbReference type="PANTHER" id="PTHR34220:SF9">
    <property type="entry name" value="SIGNAL TRANSDUCTION HISTIDINE KINASE INTERNAL REGION DOMAIN-CONTAINING PROTEIN"/>
    <property type="match status" value="1"/>
</dbReference>
<dbReference type="Pfam" id="PF06580">
    <property type="entry name" value="His_kinase"/>
    <property type="match status" value="1"/>
</dbReference>
<reference evidence="8 9" key="1">
    <citation type="journal article" date="2014" name="Int. J. Syst. Evol. Microbiol.">
        <title>Complete genome sequence of Corynebacterium casei LMG S-19264T (=DSM 44701T), isolated from a smear-ripened cheese.</title>
        <authorList>
            <consortium name="US DOE Joint Genome Institute (JGI-PGF)"/>
            <person name="Walter F."/>
            <person name="Albersmeier A."/>
            <person name="Kalinowski J."/>
            <person name="Ruckert C."/>
        </authorList>
    </citation>
    <scope>NUCLEOTIDE SEQUENCE [LARGE SCALE GENOMIC DNA]</scope>
    <source>
        <strain evidence="8 9">CGMCC 1.15286</strain>
    </source>
</reference>
<keyword evidence="9" id="KW-1185">Reference proteome</keyword>
<protein>
    <submittedName>
        <fullName evidence="8">Histidine kinase</fullName>
    </submittedName>
</protein>
<sequence length="592" mass="67285">MSMRKKIMLFFIFLVAIPIITIYSVAISIFYDNTKTDLQMRFSNNIHGVGKNVERFFTDALDLTTYPLMETNLKAFLSMPEQSENHFQLISNANNILMSMPYGFSNGIRGVSLLSRNQIPINAGINLNLTKDEIEAAKALKSRPYWEYHDVSGLKDAQQEAYNHIFVTRMLKNPSNLSEEIGYIKIAMSRQQLAETILADQIDHDIAYFIVDEQNKALVDTKGDAGDFKLGPETSYDNLLQLADREAISTQISGHYYISAHKIERTPFILYSVVKPNILTIIKETLIKGLSLTALLVFIFALLLSATFSQIITAPLVKLGKRMKSITNEDFSVRIDVKRNDELSVLANNFNRMAERLDFLYKEVYMSRLNLQQAQLHALQAQINPHFLYNTLDTIYWMSEMGDTKNVSLMVSNMSKMMRLTLSPNNRDMVQLSEELEHLSSYINIQRIRYGDQFVFAIECPEDLKSCYVLRLLLQPLVENALVHGLKDSTSGMVKVKIYSVEDALIYEVMNDGTPADVAEIKRLLEEDGSGIRGFALRNIRERLALKNGHGFHLDCYVRDGITVFQITQKLRKDSDGSEEELPLLDGAGGKE</sequence>
<evidence type="ECO:0000256" key="5">
    <source>
        <dbReference type="ARBA" id="ARBA00023136"/>
    </source>
</evidence>
<proteinExistence type="predicted"/>
<dbReference type="SUPFAM" id="SSF158472">
    <property type="entry name" value="HAMP domain-like"/>
    <property type="match status" value="1"/>
</dbReference>
<dbReference type="Gene3D" id="3.30.565.10">
    <property type="entry name" value="Histidine kinase-like ATPase, C-terminal domain"/>
    <property type="match status" value="1"/>
</dbReference>
<evidence type="ECO:0000256" key="4">
    <source>
        <dbReference type="ARBA" id="ARBA00022679"/>
    </source>
</evidence>
<dbReference type="PROSITE" id="PS50885">
    <property type="entry name" value="HAMP"/>
    <property type="match status" value="1"/>
</dbReference>
<keyword evidence="8" id="KW-0418">Kinase</keyword>
<gene>
    <name evidence="8" type="ORF">GCM10010918_14170</name>
</gene>
<evidence type="ECO:0000259" key="7">
    <source>
        <dbReference type="PROSITE" id="PS50885"/>
    </source>
</evidence>
<organism evidence="8 9">
    <name type="scientific">Paenibacillus radicis</name>
    <name type="common">ex Gao et al. 2016</name>
    <dbReference type="NCBI Taxonomy" id="1737354"/>
    <lineage>
        <taxon>Bacteria</taxon>
        <taxon>Bacillati</taxon>
        <taxon>Bacillota</taxon>
        <taxon>Bacilli</taxon>
        <taxon>Bacillales</taxon>
        <taxon>Paenibacillaceae</taxon>
        <taxon>Paenibacillus</taxon>
    </lineage>
</organism>
<dbReference type="SUPFAM" id="SSF55874">
    <property type="entry name" value="ATPase domain of HSP90 chaperone/DNA topoisomerase II/histidine kinase"/>
    <property type="match status" value="1"/>
</dbReference>
<dbReference type="InterPro" id="IPR036890">
    <property type="entry name" value="HATPase_C_sf"/>
</dbReference>
<evidence type="ECO:0000313" key="8">
    <source>
        <dbReference type="EMBL" id="GGG61769.1"/>
    </source>
</evidence>
<feature type="domain" description="HAMP" evidence="7">
    <location>
        <begin position="310"/>
        <end position="362"/>
    </location>
</feature>
<keyword evidence="6" id="KW-0812">Transmembrane</keyword>
<dbReference type="Proteomes" id="UP000600247">
    <property type="component" value="Unassembled WGS sequence"/>
</dbReference>
<keyword evidence="3" id="KW-0597">Phosphoprotein</keyword>
<name>A0A917GZH8_9BACL</name>
<evidence type="ECO:0000256" key="2">
    <source>
        <dbReference type="ARBA" id="ARBA00022475"/>
    </source>
</evidence>
<comment type="caution">
    <text evidence="8">The sequence shown here is derived from an EMBL/GenBank/DDBJ whole genome shotgun (WGS) entry which is preliminary data.</text>
</comment>
<dbReference type="InterPro" id="IPR050640">
    <property type="entry name" value="Bact_2-comp_sensor_kinase"/>
</dbReference>
<dbReference type="EMBL" id="BMHY01000002">
    <property type="protein sequence ID" value="GGG61769.1"/>
    <property type="molecule type" value="Genomic_DNA"/>
</dbReference>
<feature type="transmembrane region" description="Helical" evidence="6">
    <location>
        <begin position="7"/>
        <end position="31"/>
    </location>
</feature>
<dbReference type="GO" id="GO:0000155">
    <property type="term" value="F:phosphorelay sensor kinase activity"/>
    <property type="evidence" value="ECO:0007669"/>
    <property type="project" value="InterPro"/>
</dbReference>